<proteinExistence type="predicted"/>
<evidence type="ECO:0000256" key="1">
    <source>
        <dbReference type="ARBA" id="ARBA00023026"/>
    </source>
</evidence>
<dbReference type="Pfam" id="PF03538">
    <property type="entry name" value="VRP1"/>
    <property type="match status" value="1"/>
</dbReference>
<geneLocation type="plasmid" evidence="5">
    <name>pU143</name>
</geneLocation>
<feature type="domain" description="Tc toxin complex TcA C-terminal TcB-binding" evidence="2">
    <location>
        <begin position="2107"/>
        <end position="2237"/>
    </location>
</feature>
<evidence type="ECO:0000259" key="3">
    <source>
        <dbReference type="Pfam" id="PF18413"/>
    </source>
</evidence>
<dbReference type="Pfam" id="PF20220">
    <property type="entry name" value="ABC_toxin_N"/>
    <property type="match status" value="1"/>
</dbReference>
<evidence type="ECO:0000259" key="4">
    <source>
        <dbReference type="Pfam" id="PF20220"/>
    </source>
</evidence>
<feature type="domain" description="Tc toxin complex TcA C-terminal TcB-binding" evidence="2">
    <location>
        <begin position="2336"/>
        <end position="2403"/>
    </location>
</feature>
<protein>
    <submittedName>
        <fullName evidence="5">SppA</fullName>
    </submittedName>
</protein>
<keyword evidence="5" id="KW-0614">Plasmid</keyword>
<reference evidence="5" key="1">
    <citation type="submission" date="2009-03" db="EMBL/GenBank/DDBJ databases">
        <title>Nucleotide sequence of the Serratia entomophila virulence encoding plasmid pADAP and comparison with the aberrant virulence plasmid from the Serratia proteamaculans strain 143.</title>
        <authorList>
            <person name="Hurst M.R.H."/>
        </authorList>
    </citation>
    <scope>NUCLEOTIDE SEQUENCE</scope>
    <source>
        <strain evidence="5">143</strain>
        <plasmid evidence="5">pU143</plasmid>
    </source>
</reference>
<organism evidence="5">
    <name type="scientific">Serratia proteamaculans</name>
    <dbReference type="NCBI Taxonomy" id="28151"/>
    <lineage>
        <taxon>Bacteria</taxon>
        <taxon>Pseudomonadati</taxon>
        <taxon>Pseudomonadota</taxon>
        <taxon>Gammaproteobacteria</taxon>
        <taxon>Enterobacterales</taxon>
        <taxon>Yersiniaceae</taxon>
        <taxon>Serratia</taxon>
    </lineage>
</organism>
<dbReference type="InterPro" id="IPR046839">
    <property type="entry name" value="ABC_toxin_N"/>
</dbReference>
<dbReference type="InterPro" id="IPR041079">
    <property type="entry name" value="Neuraminidase-like"/>
</dbReference>
<name>D5FW91_SERPR</name>
<dbReference type="Pfam" id="PF18276">
    <property type="entry name" value="TcA_TcB_BD"/>
    <property type="match status" value="2"/>
</dbReference>
<dbReference type="RefSeq" id="WP_241390354.1">
    <property type="nucleotide sequence ID" value="NZ_MT039181.1"/>
</dbReference>
<accession>D5FW91</accession>
<keyword evidence="1" id="KW-0843">Virulence</keyword>
<feature type="domain" description="ABC toxin N-terminal" evidence="4">
    <location>
        <begin position="923"/>
        <end position="1042"/>
    </location>
</feature>
<feature type="domain" description="Neuraminidase-like" evidence="3">
    <location>
        <begin position="1074"/>
        <end position="1200"/>
    </location>
</feature>
<sequence>MYNIDDILDKVNAPRAHLSEENDTAVTLTDLFSRSFPEVKKITGDSLSWGEVRYLYRQAQKEQKENQLTESRILARANPQLANTVRLGIRQAASSRSYDDWFGSRADRFTRPNSVASMFSPAAYLTELYREAKDLHPATSQYRLDTRRPDLAQLALSQNNMDEEITTLGLSSELLLRSVGSHENLDDGAVMELLAGYRQTGMTPYHRVYEAARQAILLRDPMLQAFGRNPDVAQLMDRASLLAIESDISPVLYQILTEEITANNYAALWTKNFGDTEVSMFASPDYLARYYGIDNDTLASLLSMVSQSAGSDTGGTVILTEVDKPRNLACQVTALGDDSYRLRLTILQNITDLGFGILVRGASPNASYWEDRTLSYVKDVEFSVDVTVPDADFTDNRRILNLFQGTSATGGSGISRFTITRIITTSHQEFYLKLNKVLRLYKACGITPAELLQITSSLGDALTIDHAVLSKIFQVRYLMSHYQLDVARSLVLCNGTISDQAFSGENGLFNTLFNTPPLNGQQFSADDTALDLRSEAPEDAFRLNVLKRAFNVSASGLSTLWQLARGNSSAGFTCSADNIAALYRVKLLADIHDLSVGELSMLLSVSPFSGVATGSLSDDELTQLIQFLYQTTTWLTAQGWSVSDVFLMLTTTYSTLLTPEMENLFATLRSGLSGRSFSSSDELSTAAAPLVAASTQLDSTDSAGAMLDWADALQPEGLTLADFISLVMTDAQHDEEQTARLAGFCQVLWQLSLIIRHTGLSTRELTLVVSQPGRFHAGLASLPHDLQTLRDLTRFHDTVNRCGSYAADVLTALAAGELPVTLLATAQKQDEQDVAGALTQVRGDNGQDSGVFTTWKEVDQAEQWLDMSAVLSVTPSGLARLITLKYISVSDDSAPSYSEWLAVSGLLQSGLDSSQTATLSAALEESTSSALCAYYLRNLAPVMVSSRDDLFGYLLLDNQVSAQVKTTRLAEAIASIQLYVNRTLNGMENSPLAEVRTRQFFTDWDMYNKRYSTWAGVSELVYYPENYIDPTVRIGQTSMMDTLLQSVGQSSINRDTVEDAYRTYLTSFEQIANLRIISGYHDHVDNDQGLTYIIGCNDAEEATWYWRCVDHNKMKEGVIPANAWTEWLPIHCGLNPFNNVVRPVVFNNYLYIAWLERKETAKTSADGSINPLYGYTLNLSRRRYDDTWSSPVSFDLSATAIETVLNLTTSSGSNVIGNQGLELSLSRDNESNVLHGIFYCFWDSSFAGPSSQSDSYFIHIDEFLAITEVTDQSEQERVYKNTVNNYGSISQSRIIDRVFVDRLSFSYTTKIDPSAVYDLSTHRIVDFSGTKIQKSYVKSNNAKTITVGVESFVSCTLNEQTYTNTAVVNLFKNYFSASDFVYIATVPASNISDVSFACMINATTKKIVGVFYNDSEETPYTISVISNRIIIGDLATFIGGTSITYFEKTLTEAQINSAINGLVTFNITAIINHVVNGSQQRPTFKEYTESYLYPVSSSQPSGGYLLSYGSLVINSVGTADFTPVGSRLSLSLGKNTLTPDTMVLETDISSEEVNICVAVSHKNAPETYLAMRYMAVSILYTGSVATKGSQYISLLKNFRGAQYMNVEVSGKTISVRLNTLFARQLVERANVSIDAVLTLETQKLTEPALNLNSNDNVLMDFAGANALYFWELFYYTPMMVFQRLLQEQNFPEATRWLQYVWNPAGYIVNGTPQNYTWNVRPLEEDTSWNDSPLDSVDPDAVAQNDPMHYKVATFMRMLDLLIARGDTAYRLLERDTLNEARMWYVQALNLLGEEPYISFDADWSALTLGDAASEVTARSYQSALMAVRRQEAAPDARTANALTALFLPQQNAVLKGYWQTLAQRLYNLRHNLSIDGQPLSLSVYTTPSEPTALLNAAVSSAQGSSSLPVAVMPLYRFPVMLENARGQVSLLQQFGNTLLSITERQDAEALAELLQTQGSELVLQGLHQQDNALAEIDADILALEESRKGAQARFDDYSALYDADVNTGENQAMDLYLSSSVLTASSQVLLMAGAAAELVPNIYGMAVGGARYGALFNATAFGLEISSAATRIAADKISQSEMYRRRREEWATQRNGAESDVSSMDAQLAAMVIRREGAELQKTYLEMQQTQTQGQLAFLQSKFSNTALYNWLRGKLAAIYYQFYDLTASRCLMAQSAYQWDKGNSATTFIQSGVWQGTFAGLLAGDTLMLGLSRMEQAWLASDERAKEVTRTVCLSDVYAGLAGDAAFVLANEVVGLVNAGTGSAGTATNGLKFADQQLQVTLNLADLNIAGDYPASLGNTRRIKQISVTLPALVGPYQDIRAVLSYGGSVVMPRGCTALAVSHGMNDSGQFQLDFNDPRWLPFEGIPVGDSGSLTLSFPNAAGSQQAMLLSLSDIILHIRYTITS</sequence>
<evidence type="ECO:0000313" key="5">
    <source>
        <dbReference type="EMBL" id="ACZ05627.1"/>
    </source>
</evidence>
<dbReference type="InterPro" id="IPR040840">
    <property type="entry name" value="TcA_TcB_BD"/>
</dbReference>
<dbReference type="InterPro" id="IPR018003">
    <property type="entry name" value="Insecticidal_toxin/plasmid_vir"/>
</dbReference>
<dbReference type="EMBL" id="FJ865409">
    <property type="protein sequence ID" value="ACZ05627.1"/>
    <property type="molecule type" value="Genomic_DNA"/>
</dbReference>
<evidence type="ECO:0000259" key="2">
    <source>
        <dbReference type="Pfam" id="PF18276"/>
    </source>
</evidence>
<gene>
    <name evidence="5" type="primary">sppA</name>
</gene>
<dbReference type="Pfam" id="PF18413">
    <property type="entry name" value="Neuraminidase"/>
    <property type="match status" value="1"/>
</dbReference>